<dbReference type="EMBL" id="JPQZ01000085">
    <property type="protein sequence ID" value="KKO74309.1"/>
    <property type="molecule type" value="Genomic_DNA"/>
</dbReference>
<accession>A0A0F9Z8Y0</accession>
<dbReference type="AlphaFoldDB" id="A0A0F9Z8Y0"/>
<feature type="transmembrane region" description="Helical" evidence="1">
    <location>
        <begin position="21"/>
        <end position="40"/>
    </location>
</feature>
<organism evidence="2 3">
    <name type="scientific">Vairimorpha ceranae</name>
    <dbReference type="NCBI Taxonomy" id="40302"/>
    <lineage>
        <taxon>Eukaryota</taxon>
        <taxon>Fungi</taxon>
        <taxon>Fungi incertae sedis</taxon>
        <taxon>Microsporidia</taxon>
        <taxon>Nosematidae</taxon>
        <taxon>Vairimorpha</taxon>
    </lineage>
</organism>
<reference evidence="2 3" key="1">
    <citation type="journal article" date="2015" name="Environ. Microbiol.">
        <title>Genome analyses suggest the presence of polyploidy and recent human-driven expansions in eight global populations of the honeybee pathogen Nosema ceranae.</title>
        <authorList>
            <person name="Pelin A."/>
            <person name="Selman M."/>
            <person name="Aris-Brosou S."/>
            <person name="Farinelli L."/>
            <person name="Corradi N."/>
        </authorList>
    </citation>
    <scope>NUCLEOTIDE SEQUENCE [LARGE SCALE GENOMIC DNA]</scope>
    <source>
        <strain evidence="2 3">PA08 1199</strain>
    </source>
</reference>
<sequence length="41" mass="4858">MFKYDYNFRIVSCLILHGKKFFFRCLKILTCTVYVSGVFVG</sequence>
<name>A0A0F9Z8Y0_9MICR</name>
<dbReference type="RefSeq" id="XP_024330051.1">
    <property type="nucleotide sequence ID" value="XM_024476543.1"/>
</dbReference>
<dbReference type="VEuPathDB" id="MicrosporidiaDB:AAJ76_8500014514"/>
<keyword evidence="1" id="KW-0472">Membrane</keyword>
<proteinExistence type="predicted"/>
<keyword evidence="1" id="KW-0812">Transmembrane</keyword>
<comment type="caution">
    <text evidence="2">The sequence shown here is derived from an EMBL/GenBank/DDBJ whole genome shotgun (WGS) entry which is preliminary data.</text>
</comment>
<evidence type="ECO:0000256" key="1">
    <source>
        <dbReference type="SAM" id="Phobius"/>
    </source>
</evidence>
<dbReference type="Proteomes" id="UP000034350">
    <property type="component" value="Unassembled WGS sequence"/>
</dbReference>
<protein>
    <submittedName>
        <fullName evidence="2">Uncharacterized protein</fullName>
    </submittedName>
</protein>
<evidence type="ECO:0000313" key="3">
    <source>
        <dbReference type="Proteomes" id="UP000034350"/>
    </source>
</evidence>
<evidence type="ECO:0000313" key="2">
    <source>
        <dbReference type="EMBL" id="KKO74309.1"/>
    </source>
</evidence>
<keyword evidence="1" id="KW-1133">Transmembrane helix</keyword>
<keyword evidence="3" id="KW-1185">Reference proteome</keyword>
<gene>
    <name evidence="2" type="ORF">AAJ76_8500014514</name>
</gene>
<dbReference type="GeneID" id="36321497"/>